<reference evidence="1 2" key="1">
    <citation type="journal article" date="2012" name="J. Bacteriol.">
        <title>Draft genome sequence of the nitrophenol-degrading actinomycete Rhodococcus imtechensis RKJ300.</title>
        <authorList>
            <person name="Vikram S."/>
            <person name="Kumar S."/>
            <person name="Subramanian S."/>
            <person name="Raghava G.P."/>
        </authorList>
    </citation>
    <scope>NUCLEOTIDE SEQUENCE [LARGE SCALE GENOMIC DNA]</scope>
    <source>
        <strain evidence="1 2">RKJ300</strain>
    </source>
</reference>
<dbReference type="EMBL" id="AJJH01000171">
    <property type="protein sequence ID" value="EID73482.1"/>
    <property type="molecule type" value="Genomic_DNA"/>
</dbReference>
<name>I0WAR6_RHOOP</name>
<proteinExistence type="predicted"/>
<evidence type="ECO:0000313" key="2">
    <source>
        <dbReference type="Proteomes" id="UP000006447"/>
    </source>
</evidence>
<evidence type="ECO:0000313" key="1">
    <source>
        <dbReference type="EMBL" id="EID73482.1"/>
    </source>
</evidence>
<dbReference type="AlphaFoldDB" id="I0WAR6"/>
<organism evidence="1 2">
    <name type="scientific">Rhodococcus opacus RKJ300 = JCM 13270</name>
    <dbReference type="NCBI Taxonomy" id="1165867"/>
    <lineage>
        <taxon>Bacteria</taxon>
        <taxon>Bacillati</taxon>
        <taxon>Actinomycetota</taxon>
        <taxon>Actinomycetes</taxon>
        <taxon>Mycobacteriales</taxon>
        <taxon>Nocardiaceae</taxon>
        <taxon>Rhodococcus</taxon>
    </lineage>
</organism>
<protein>
    <submittedName>
        <fullName evidence="1">Uncharacterized protein</fullName>
    </submittedName>
</protein>
<accession>I0WAR6</accession>
<sequence>MVTVAGESPVTRAIVLRAIGPRSRTVRSTVPALAPERPAPRRVSGWVRAIVPTFPVRSDLG</sequence>
<gene>
    <name evidence="1" type="ORF">W59_35333</name>
</gene>
<dbReference type="PATRIC" id="fig|1165867.3.peg.7240"/>
<comment type="caution">
    <text evidence="1">The sequence shown here is derived from an EMBL/GenBank/DDBJ whole genome shotgun (WGS) entry which is preliminary data.</text>
</comment>
<dbReference type="Proteomes" id="UP000006447">
    <property type="component" value="Unassembled WGS sequence"/>
</dbReference>